<dbReference type="EMBL" id="JYDI01000091">
    <property type="protein sequence ID" value="KRY53209.1"/>
    <property type="molecule type" value="Genomic_DNA"/>
</dbReference>
<dbReference type="InterPro" id="IPR028565">
    <property type="entry name" value="MHD"/>
</dbReference>
<dbReference type="Proteomes" id="UP000054653">
    <property type="component" value="Unassembled WGS sequence"/>
</dbReference>
<evidence type="ECO:0000259" key="13">
    <source>
        <dbReference type="PROSITE" id="PS51072"/>
    </source>
</evidence>
<keyword evidence="9 10" id="KW-0968">Cytoplasmic vesicle</keyword>
<evidence type="ECO:0000313" key="15">
    <source>
        <dbReference type="Proteomes" id="UP000054653"/>
    </source>
</evidence>
<dbReference type="PANTHER" id="PTHR10121:SF0">
    <property type="entry name" value="COATOMER SUBUNIT DELTA"/>
    <property type="match status" value="1"/>
</dbReference>
<dbReference type="GO" id="GO:0015031">
    <property type="term" value="P:protein transport"/>
    <property type="evidence" value="ECO:0007669"/>
    <property type="project" value="UniProtKB-KW"/>
</dbReference>
<evidence type="ECO:0000256" key="6">
    <source>
        <dbReference type="ARBA" id="ARBA00022927"/>
    </source>
</evidence>
<dbReference type="GO" id="GO:0006888">
    <property type="term" value="P:endoplasmic reticulum to Golgi vesicle-mediated transport"/>
    <property type="evidence" value="ECO:0007669"/>
    <property type="project" value="TreeGrafter"/>
</dbReference>
<evidence type="ECO:0000256" key="2">
    <source>
        <dbReference type="ARBA" id="ARBA00011775"/>
    </source>
</evidence>
<keyword evidence="8 10" id="KW-0472">Membrane</keyword>
<dbReference type="SUPFAM" id="SSF64356">
    <property type="entry name" value="SNARE-like"/>
    <property type="match status" value="1"/>
</dbReference>
<dbReference type="Gene3D" id="3.30.450.60">
    <property type="match status" value="1"/>
</dbReference>
<keyword evidence="4 10" id="KW-0963">Cytoplasm</keyword>
<dbReference type="GO" id="GO:0051645">
    <property type="term" value="P:Golgi localization"/>
    <property type="evidence" value="ECO:0007669"/>
    <property type="project" value="TreeGrafter"/>
</dbReference>
<evidence type="ECO:0000256" key="4">
    <source>
        <dbReference type="ARBA" id="ARBA00022490"/>
    </source>
</evidence>
<evidence type="ECO:0000256" key="11">
    <source>
        <dbReference type="RuleBase" id="RU366052"/>
    </source>
</evidence>
<evidence type="ECO:0000256" key="8">
    <source>
        <dbReference type="ARBA" id="ARBA00023136"/>
    </source>
</evidence>
<evidence type="ECO:0000256" key="5">
    <source>
        <dbReference type="ARBA" id="ARBA00022892"/>
    </source>
</evidence>
<dbReference type="CDD" id="cd14830">
    <property type="entry name" value="Delta_COP_N"/>
    <property type="match status" value="1"/>
</dbReference>
<evidence type="ECO:0000313" key="14">
    <source>
        <dbReference type="EMBL" id="KRY53209.1"/>
    </source>
</evidence>
<organism evidence="14 15">
    <name type="scientific">Trichinella britovi</name>
    <name type="common">Parasitic roundworm</name>
    <dbReference type="NCBI Taxonomy" id="45882"/>
    <lineage>
        <taxon>Eukaryota</taxon>
        <taxon>Metazoa</taxon>
        <taxon>Ecdysozoa</taxon>
        <taxon>Nematoda</taxon>
        <taxon>Enoplea</taxon>
        <taxon>Dorylaimia</taxon>
        <taxon>Trichinellida</taxon>
        <taxon>Trichinellidae</taxon>
        <taxon>Trichinella</taxon>
    </lineage>
</organism>
<comment type="subcellular location">
    <subcellularLocation>
        <location evidence="10 11">Cytoplasm</location>
    </subcellularLocation>
    <subcellularLocation>
        <location evidence="10 11">Cytoplasmic vesicle</location>
        <location evidence="10 11">COPI-coated vesicle membrane</location>
        <topology evidence="10 11">Peripheral membrane protein</topology>
        <orientation evidence="10 11">Cytoplasmic side</orientation>
    </subcellularLocation>
    <subcellularLocation>
        <location evidence="10 11">Golgi apparatus membrane</location>
        <topology evidence="10 11">Peripheral membrane protein</topology>
        <orientation evidence="10 11">Cytoplasmic side</orientation>
    </subcellularLocation>
</comment>
<feature type="domain" description="MHD" evidence="13">
    <location>
        <begin position="309"/>
        <end position="550"/>
    </location>
</feature>
<reference evidence="14 15" key="1">
    <citation type="submission" date="2015-01" db="EMBL/GenBank/DDBJ databases">
        <title>Evolution of Trichinella species and genotypes.</title>
        <authorList>
            <person name="Korhonen P.K."/>
            <person name="Edoardo P."/>
            <person name="Giuseppe L.R."/>
            <person name="Gasser R.B."/>
        </authorList>
    </citation>
    <scope>NUCLEOTIDE SEQUENCE [LARGE SCALE GENOMIC DNA]</scope>
    <source>
        <strain evidence="14">ISS120</strain>
    </source>
</reference>
<dbReference type="GO" id="GO:0030126">
    <property type="term" value="C:COPI vesicle coat"/>
    <property type="evidence" value="ECO:0007669"/>
    <property type="project" value="UniProtKB-UniRule"/>
</dbReference>
<dbReference type="PROSITE" id="PS51072">
    <property type="entry name" value="MHD"/>
    <property type="match status" value="1"/>
</dbReference>
<dbReference type="Gene3D" id="2.60.40.1170">
    <property type="entry name" value="Mu homology domain, subdomain B"/>
    <property type="match status" value="2"/>
</dbReference>
<sequence>MVSTYSVLVLLSAAVCTKNGKPLLSRQFVEMTRSRVEGLLSAFPKLLNADKNESRQHTFIETESVRYVYQPLDQLYVFLITTKASNILEDLETLRLFARVIPEYCRSCDEKEVMERAFDLVFAFDEIVALGYRENVNLSQIRTYVDMDSHDERVYYQIKKSQEEEAKKLAKDKARELTRAKLEAGKRPRDHGMYTGFGPQISKVEPAAVKERDSDSSLMTKYSNPSKYANKPPAESGKAMKLSAKACDADAFVDQLKSEGLEILSNGQLKDQNNDAQAVKTEELNFFTAEMFLNFFFINSHLIYGFFNYYSVHVKCEEKLSVAVKRDGGMENLDVHGQLSLYIKNEAFARIMVKVANNDKSGAQLQTHPNLDKKAFASNGLLTLKNVGKPFPVNTEVSVLKWRFQSQDEAYLPFSLNCWPSESADGCEVNIEYTLEDENMQLEDVLITIPLPSGSPAPVIVECDGEYKHVRMHNCLEWRLPLIDYTNKQGCLEFTTKMGHVDHFFPIKIQFSSKQLFCNITAEQVSLADDNNPVKFSQEIKLITEKYIVV</sequence>
<dbReference type="Pfam" id="PF00928">
    <property type="entry name" value="Adap_comp_sub"/>
    <property type="match status" value="1"/>
</dbReference>
<keyword evidence="5 10" id="KW-0931">ER-Golgi transport</keyword>
<evidence type="ECO:0000256" key="7">
    <source>
        <dbReference type="ARBA" id="ARBA00023034"/>
    </source>
</evidence>
<keyword evidence="7 10" id="KW-0333">Golgi apparatus</keyword>
<comment type="subunit">
    <text evidence="2 10">Oligomeric complex that consists of at least the alpha, beta, beta', gamma, delta, epsilon and zeta subunits.</text>
</comment>
<dbReference type="GO" id="GO:0006890">
    <property type="term" value="P:retrograde vesicle-mediated transport, Golgi to endoplasmic reticulum"/>
    <property type="evidence" value="ECO:0007669"/>
    <property type="project" value="UniProtKB-UniRule"/>
</dbReference>
<feature type="compositionally biased region" description="Polar residues" evidence="12">
    <location>
        <begin position="216"/>
        <end position="227"/>
    </location>
</feature>
<keyword evidence="3 10" id="KW-0813">Transport</keyword>
<feature type="region of interest" description="Disordered" evidence="12">
    <location>
        <begin position="214"/>
        <end position="235"/>
    </location>
</feature>
<keyword evidence="15" id="KW-1185">Reference proteome</keyword>
<evidence type="ECO:0000256" key="9">
    <source>
        <dbReference type="ARBA" id="ARBA00023329"/>
    </source>
</evidence>
<evidence type="ECO:0000256" key="1">
    <source>
        <dbReference type="ARBA" id="ARBA00010516"/>
    </source>
</evidence>
<dbReference type="InterPro" id="IPR011012">
    <property type="entry name" value="Longin-like_dom_sf"/>
</dbReference>
<protein>
    <recommendedName>
        <fullName evidence="10">Coatomer subunit delta</fullName>
    </recommendedName>
</protein>
<comment type="caution">
    <text evidence="14">The sequence shown here is derived from an EMBL/GenBank/DDBJ whole genome shotgun (WGS) entry which is preliminary data.</text>
</comment>
<keyword evidence="6 10" id="KW-0653">Protein transport</keyword>
<dbReference type="AlphaFoldDB" id="A0A0V1CVA3"/>
<dbReference type="SUPFAM" id="SSF49447">
    <property type="entry name" value="Second domain of Mu2 adaptin subunit (ap50) of ap2 adaptor"/>
    <property type="match status" value="1"/>
</dbReference>
<proteinExistence type="inferred from homology"/>
<dbReference type="FunFam" id="3.30.450.60:FF:000003">
    <property type="entry name" value="Coatomer subunit delta"/>
    <property type="match status" value="1"/>
</dbReference>
<dbReference type="InterPro" id="IPR022775">
    <property type="entry name" value="AP_mu_sigma_su"/>
</dbReference>
<evidence type="ECO:0000256" key="10">
    <source>
        <dbReference type="RuleBase" id="RU364018"/>
    </source>
</evidence>
<dbReference type="FunFam" id="2.60.40.1170:FF:000007">
    <property type="entry name" value="Coatomer subunit delta"/>
    <property type="match status" value="1"/>
</dbReference>
<dbReference type="InterPro" id="IPR036168">
    <property type="entry name" value="AP2_Mu_C_sf"/>
</dbReference>
<evidence type="ECO:0000256" key="3">
    <source>
        <dbReference type="ARBA" id="ARBA00022448"/>
    </source>
</evidence>
<comment type="similarity">
    <text evidence="1 10">Belongs to the adaptor complexes medium subunit family. Delta-COP subfamily.</text>
</comment>
<dbReference type="InterPro" id="IPR027059">
    <property type="entry name" value="Coatomer_dsu"/>
</dbReference>
<gene>
    <name evidence="14" type="primary">ARCN1</name>
    <name evidence="14" type="ORF">T03_5232</name>
</gene>
<dbReference type="PANTHER" id="PTHR10121">
    <property type="entry name" value="COATOMER SUBUNIT DELTA"/>
    <property type="match status" value="1"/>
</dbReference>
<dbReference type="CDD" id="cd09254">
    <property type="entry name" value="AP_delta-COPI_MHD"/>
    <property type="match status" value="1"/>
</dbReference>
<evidence type="ECO:0000256" key="12">
    <source>
        <dbReference type="SAM" id="MobiDB-lite"/>
    </source>
</evidence>
<dbReference type="GO" id="GO:0000139">
    <property type="term" value="C:Golgi membrane"/>
    <property type="evidence" value="ECO:0007669"/>
    <property type="project" value="UniProtKB-SubCell"/>
</dbReference>
<comment type="function">
    <text evidence="10">The coatomer is a cytosolic protein complex that binds to dilysine motifs and reversibly associates with Golgi non-clathrin-coated vesicles, which further mediate biosynthetic protein transport from the ER, via the Golgi up to the trans Golgi network. Coatomer complex is required for budding from Golgi membranes, and is essential for the retrograde Golgi-to-ER transport of dilysine-tagged proteins.</text>
</comment>
<dbReference type="Pfam" id="PF01217">
    <property type="entry name" value="Clat_adaptor_s"/>
    <property type="match status" value="1"/>
</dbReference>
<name>A0A0V1CVA3_TRIBR</name>
<accession>A0A0V1CVA3</accession>